<dbReference type="Proteomes" id="UP000053127">
    <property type="component" value="Unassembled WGS sequence"/>
</dbReference>
<organism evidence="1 2">
    <name type="scientific">Streptomyces yokosukanensis</name>
    <dbReference type="NCBI Taxonomy" id="67386"/>
    <lineage>
        <taxon>Bacteria</taxon>
        <taxon>Bacillati</taxon>
        <taxon>Actinomycetota</taxon>
        <taxon>Actinomycetes</taxon>
        <taxon>Kitasatosporales</taxon>
        <taxon>Streptomycetaceae</taxon>
        <taxon>Streptomyces</taxon>
    </lineage>
</organism>
<proteinExistence type="predicted"/>
<dbReference type="RefSeq" id="WP_067127838.1">
    <property type="nucleotide sequence ID" value="NZ_KQ948215.1"/>
</dbReference>
<reference evidence="1 2" key="1">
    <citation type="submission" date="2015-10" db="EMBL/GenBank/DDBJ databases">
        <title>Draft genome sequence of Streptomyces yokosukanensis DSM 40224, type strain for the species Streptomyces yokosukanensis.</title>
        <authorList>
            <person name="Ruckert C."/>
            <person name="Winkler A."/>
            <person name="Kalinowski J."/>
            <person name="Kampfer P."/>
            <person name="Glaeser S."/>
        </authorList>
    </citation>
    <scope>NUCLEOTIDE SEQUENCE [LARGE SCALE GENOMIC DNA]</scope>
    <source>
        <strain evidence="1 2">DSM 40224</strain>
    </source>
</reference>
<name>A0A101P1H2_9ACTN</name>
<accession>A0A101P1H2</accession>
<evidence type="ECO:0000313" key="1">
    <source>
        <dbReference type="EMBL" id="KUN03168.1"/>
    </source>
</evidence>
<comment type="caution">
    <text evidence="1">The sequence shown here is derived from an EMBL/GenBank/DDBJ whole genome shotgun (WGS) entry which is preliminary data.</text>
</comment>
<dbReference type="AlphaFoldDB" id="A0A101P1H2"/>
<keyword evidence="2" id="KW-1185">Reference proteome</keyword>
<dbReference type="EMBL" id="LMWN01000035">
    <property type="protein sequence ID" value="KUN03168.1"/>
    <property type="molecule type" value="Genomic_DNA"/>
</dbReference>
<sequence>MSEQQSPALQAYAEASQACRDIGARVGVRNCDDDADWTAAERRANDLFVKAEAAGHSVDEILKAGRKQ</sequence>
<gene>
    <name evidence="1" type="ORF">AQI95_24745</name>
</gene>
<evidence type="ECO:0000313" key="2">
    <source>
        <dbReference type="Proteomes" id="UP000053127"/>
    </source>
</evidence>
<protein>
    <submittedName>
        <fullName evidence="1">Uncharacterized protein</fullName>
    </submittedName>
</protein>
<dbReference type="OrthoDB" id="10007648at2"/>